<evidence type="ECO:0000256" key="1">
    <source>
        <dbReference type="SAM" id="SignalP"/>
    </source>
</evidence>
<dbReference type="HOGENOM" id="CLU_2626945_0_0_1"/>
<evidence type="ECO:0000313" key="2">
    <source>
        <dbReference type="EMBL" id="EOY05940.1"/>
    </source>
</evidence>
<dbReference type="EMBL" id="CM001882">
    <property type="protein sequence ID" value="EOY05940.1"/>
    <property type="molecule type" value="Genomic_DNA"/>
</dbReference>
<accession>A0A061ELK4</accession>
<keyword evidence="3" id="KW-1185">Reference proteome</keyword>
<dbReference type="Gramene" id="EOY05940">
    <property type="protein sequence ID" value="EOY05940"/>
    <property type="gene ID" value="TCM_020803"/>
</dbReference>
<dbReference type="Proteomes" id="UP000026915">
    <property type="component" value="Chromosome 4"/>
</dbReference>
<sequence length="78" mass="8149">MGDRKFVKIAQVMMMLLLIIWSAILASTTTSARPLNNGEAVVGGVALNHDPIPPISSSGCTYVPISKGKCPPSTSIHG</sequence>
<dbReference type="AlphaFoldDB" id="A0A061ELK4"/>
<reference evidence="2 3" key="1">
    <citation type="journal article" date="2013" name="Genome Biol.">
        <title>The genome sequence of the most widely cultivated cacao type and its use to identify candidate genes regulating pod color.</title>
        <authorList>
            <person name="Motamayor J.C."/>
            <person name="Mockaitis K."/>
            <person name="Schmutz J."/>
            <person name="Haiminen N."/>
            <person name="Iii D.L."/>
            <person name="Cornejo O."/>
            <person name="Findley S.D."/>
            <person name="Zheng P."/>
            <person name="Utro F."/>
            <person name="Royaert S."/>
            <person name="Saski C."/>
            <person name="Jenkins J."/>
            <person name="Podicheti R."/>
            <person name="Zhao M."/>
            <person name="Scheffler B.E."/>
            <person name="Stack J.C."/>
            <person name="Feltus F.A."/>
            <person name="Mustiga G.M."/>
            <person name="Amores F."/>
            <person name="Phillips W."/>
            <person name="Marelli J.P."/>
            <person name="May G.D."/>
            <person name="Shapiro H."/>
            <person name="Ma J."/>
            <person name="Bustamante C.D."/>
            <person name="Schnell R.J."/>
            <person name="Main D."/>
            <person name="Gilbert D."/>
            <person name="Parida L."/>
            <person name="Kuhn D.N."/>
        </authorList>
    </citation>
    <scope>NUCLEOTIDE SEQUENCE [LARGE SCALE GENOMIC DNA]</scope>
    <source>
        <strain evidence="3">cv. Matina 1-6</strain>
    </source>
</reference>
<organism evidence="2 3">
    <name type="scientific">Theobroma cacao</name>
    <name type="common">Cacao</name>
    <name type="synonym">Cocoa</name>
    <dbReference type="NCBI Taxonomy" id="3641"/>
    <lineage>
        <taxon>Eukaryota</taxon>
        <taxon>Viridiplantae</taxon>
        <taxon>Streptophyta</taxon>
        <taxon>Embryophyta</taxon>
        <taxon>Tracheophyta</taxon>
        <taxon>Spermatophyta</taxon>
        <taxon>Magnoliopsida</taxon>
        <taxon>eudicotyledons</taxon>
        <taxon>Gunneridae</taxon>
        <taxon>Pentapetalae</taxon>
        <taxon>rosids</taxon>
        <taxon>malvids</taxon>
        <taxon>Malvales</taxon>
        <taxon>Malvaceae</taxon>
        <taxon>Byttnerioideae</taxon>
        <taxon>Theobroma</taxon>
    </lineage>
</organism>
<keyword evidence="1" id="KW-0732">Signal</keyword>
<proteinExistence type="predicted"/>
<evidence type="ECO:0008006" key="4">
    <source>
        <dbReference type="Google" id="ProtNLM"/>
    </source>
</evidence>
<feature type="signal peptide" evidence="1">
    <location>
        <begin position="1"/>
        <end position="26"/>
    </location>
</feature>
<protein>
    <recommendedName>
        <fullName evidence="4">Transmembrane protein</fullName>
    </recommendedName>
</protein>
<gene>
    <name evidence="2" type="ORF">TCM_020803</name>
</gene>
<name>A0A061ELK4_THECC</name>
<dbReference type="InParanoid" id="A0A061ELK4"/>
<feature type="chain" id="PRO_5001597335" description="Transmembrane protein" evidence="1">
    <location>
        <begin position="27"/>
        <end position="78"/>
    </location>
</feature>
<evidence type="ECO:0000313" key="3">
    <source>
        <dbReference type="Proteomes" id="UP000026915"/>
    </source>
</evidence>